<evidence type="ECO:0000313" key="3">
    <source>
        <dbReference type="Proteomes" id="UP001165648"/>
    </source>
</evidence>
<dbReference type="EMBL" id="JANIDW010000006">
    <property type="protein sequence ID" value="MCX5615320.1"/>
    <property type="molecule type" value="Genomic_DNA"/>
</dbReference>
<feature type="signal peptide" evidence="1">
    <location>
        <begin position="1"/>
        <end position="25"/>
    </location>
</feature>
<gene>
    <name evidence="2" type="ORF">NQF64_08715</name>
</gene>
<sequence>MKTSCGILVLLCLIGGAIVSPIARAVEGGQTAPVVISGSAGGWMYRCVFPAINPAQGPQVCLMQQTLVMQGNKGKTESLGAVILARATESVMNDPLIGRPWRLTTMVPLALSLKRNVRVTLDDNVPMTLQWQSCVASGCMASLDLSTEQVAQLKTGKTGHIVVDKVGRGTLTINFALDGSDAAMQQLDGWIQKPPFRQ</sequence>
<accession>A0ABT3W8C5</accession>
<feature type="chain" id="PRO_5046979937" evidence="1">
    <location>
        <begin position="26"/>
        <end position="198"/>
    </location>
</feature>
<proteinExistence type="predicted"/>
<dbReference type="Pfam" id="PF06776">
    <property type="entry name" value="IalB"/>
    <property type="match status" value="1"/>
</dbReference>
<evidence type="ECO:0000256" key="1">
    <source>
        <dbReference type="SAM" id="SignalP"/>
    </source>
</evidence>
<dbReference type="RefSeq" id="WP_099027247.1">
    <property type="nucleotide sequence ID" value="NZ_JANIDW010000006.1"/>
</dbReference>
<evidence type="ECO:0000313" key="2">
    <source>
        <dbReference type="EMBL" id="MCX5615320.1"/>
    </source>
</evidence>
<dbReference type="Gene3D" id="2.60.40.1880">
    <property type="entry name" value="Invasion associated locus B (IalB) protein"/>
    <property type="match status" value="1"/>
</dbReference>
<comment type="caution">
    <text evidence="2">The sequence shown here is derived from an EMBL/GenBank/DDBJ whole genome shotgun (WGS) entry which is preliminary data.</text>
</comment>
<dbReference type="Proteomes" id="UP001165648">
    <property type="component" value="Unassembled WGS sequence"/>
</dbReference>
<organism evidence="2 3">
    <name type="scientific">Bombella saccharophila</name>
    <dbReference type="NCBI Taxonomy" id="2967338"/>
    <lineage>
        <taxon>Bacteria</taxon>
        <taxon>Pseudomonadati</taxon>
        <taxon>Pseudomonadota</taxon>
        <taxon>Alphaproteobacteria</taxon>
        <taxon>Acetobacterales</taxon>
        <taxon>Acetobacteraceae</taxon>
        <taxon>Bombella</taxon>
    </lineage>
</organism>
<reference evidence="2 3" key="1">
    <citation type="submission" date="2022-07" db="EMBL/GenBank/DDBJ databases">
        <title>Bombella genomes.</title>
        <authorList>
            <person name="Harer L."/>
            <person name="Styblova S."/>
            <person name="Ehrmann M."/>
        </authorList>
    </citation>
    <scope>NUCLEOTIDE SEQUENCE [LARGE SCALE GENOMIC DNA]</scope>
    <source>
        <strain evidence="2 3">TMW 2.2558</strain>
    </source>
</reference>
<dbReference type="InterPro" id="IPR038696">
    <property type="entry name" value="IalB_sf"/>
</dbReference>
<dbReference type="InterPro" id="IPR010642">
    <property type="entry name" value="Invasion_prot_B"/>
</dbReference>
<keyword evidence="3" id="KW-1185">Reference proteome</keyword>
<name>A0ABT3W8C5_9PROT</name>
<protein>
    <submittedName>
        <fullName evidence="2">Invasion associated locus B family protein</fullName>
    </submittedName>
</protein>
<keyword evidence="1" id="KW-0732">Signal</keyword>